<sequence>MFISSAPRAEGPGKHDGRTAIRQPIAHGWSVRGALHVPCLDKELRGQHSRSEEARFDIVVRANEAKFSQNRALRDYLLTTGGRVLVEASPVDRICGIGLAANDERAFDPRAWRGLNLLGFALMEVRARLASSSCPGTAARD</sequence>
<dbReference type="SUPFAM" id="SSF143990">
    <property type="entry name" value="YbiA-like"/>
    <property type="match status" value="1"/>
</dbReference>
<accession>A0A2G9C5Z2</accession>
<comment type="catalytic activity">
    <reaction evidence="1">
        <text>5-amino-6-(5-phospho-D-ribosylamino)uracil + H2O = 5,6-diaminouracil + D-ribose 5-phosphate</text>
        <dbReference type="Rhea" id="RHEA:55020"/>
        <dbReference type="ChEBI" id="CHEBI:15377"/>
        <dbReference type="ChEBI" id="CHEBI:46252"/>
        <dbReference type="ChEBI" id="CHEBI:58453"/>
        <dbReference type="ChEBI" id="CHEBI:78346"/>
    </reaction>
</comment>
<dbReference type="NCBIfam" id="TIGR02464">
    <property type="entry name" value="ribofla_fusion"/>
    <property type="match status" value="1"/>
</dbReference>
<evidence type="ECO:0000256" key="2">
    <source>
        <dbReference type="ARBA" id="ARBA00000751"/>
    </source>
</evidence>
<evidence type="ECO:0000313" key="4">
    <source>
        <dbReference type="EMBL" id="PIM51861.1"/>
    </source>
</evidence>
<proteinExistence type="predicted"/>
<dbReference type="InterPro" id="IPR037238">
    <property type="entry name" value="YbiA-like_sf"/>
</dbReference>
<evidence type="ECO:0000313" key="5">
    <source>
        <dbReference type="Proteomes" id="UP000231501"/>
    </source>
</evidence>
<dbReference type="Gene3D" id="1.10.357.40">
    <property type="entry name" value="YbiA-like"/>
    <property type="match status" value="1"/>
</dbReference>
<feature type="domain" description="NADAR" evidence="3">
    <location>
        <begin position="43"/>
        <end position="129"/>
    </location>
</feature>
<dbReference type="InterPro" id="IPR012816">
    <property type="entry name" value="NADAR"/>
</dbReference>
<name>A0A2G9C5Z2_9BURK</name>
<reference evidence="4 5" key="1">
    <citation type="submission" date="2017-11" db="EMBL/GenBank/DDBJ databases">
        <title>Draft genome sequence of Mitsuaria sp. HWN-4.</title>
        <authorList>
            <person name="Gundlapally S.R."/>
        </authorList>
    </citation>
    <scope>NUCLEOTIDE SEQUENCE [LARGE SCALE GENOMIC DNA]</scope>
    <source>
        <strain evidence="4 5">HWN-4</strain>
    </source>
</reference>
<comment type="catalytic activity">
    <reaction evidence="2">
        <text>2,5-diamino-6-hydroxy-4-(5-phosphoribosylamino)-pyrimidine + H2O = 2,5,6-triamino-4-hydroxypyrimidine + D-ribose 5-phosphate</text>
        <dbReference type="Rhea" id="RHEA:23436"/>
        <dbReference type="ChEBI" id="CHEBI:15377"/>
        <dbReference type="ChEBI" id="CHEBI:58614"/>
        <dbReference type="ChEBI" id="CHEBI:78346"/>
        <dbReference type="ChEBI" id="CHEBI:137796"/>
    </reaction>
</comment>
<organism evidence="4 5">
    <name type="scientific">Roseateles chitinivorans</name>
    <dbReference type="NCBI Taxonomy" id="2917965"/>
    <lineage>
        <taxon>Bacteria</taxon>
        <taxon>Pseudomonadati</taxon>
        <taxon>Pseudomonadota</taxon>
        <taxon>Betaproteobacteria</taxon>
        <taxon>Burkholderiales</taxon>
        <taxon>Sphaerotilaceae</taxon>
        <taxon>Roseateles</taxon>
    </lineage>
</organism>
<dbReference type="Pfam" id="PF08719">
    <property type="entry name" value="NADAR"/>
    <property type="match status" value="1"/>
</dbReference>
<protein>
    <recommendedName>
        <fullName evidence="3">NADAR domain-containing protein</fullName>
    </recommendedName>
</protein>
<gene>
    <name evidence="4" type="ORF">CS062_17690</name>
</gene>
<dbReference type="Proteomes" id="UP000231501">
    <property type="component" value="Unassembled WGS sequence"/>
</dbReference>
<dbReference type="CDD" id="cd15457">
    <property type="entry name" value="NADAR"/>
    <property type="match status" value="1"/>
</dbReference>
<dbReference type="AlphaFoldDB" id="A0A2G9C5Z2"/>
<dbReference type="OrthoDB" id="67297at2"/>
<keyword evidence="5" id="KW-1185">Reference proteome</keyword>
<comment type="caution">
    <text evidence="4">The sequence shown here is derived from an EMBL/GenBank/DDBJ whole genome shotgun (WGS) entry which is preliminary data.</text>
</comment>
<dbReference type="EMBL" id="PEOG01000051">
    <property type="protein sequence ID" value="PIM51861.1"/>
    <property type="molecule type" value="Genomic_DNA"/>
</dbReference>
<evidence type="ECO:0000256" key="1">
    <source>
        <dbReference type="ARBA" id="ARBA00000022"/>
    </source>
</evidence>
<evidence type="ECO:0000259" key="3">
    <source>
        <dbReference type="Pfam" id="PF08719"/>
    </source>
</evidence>